<organism evidence="2 3">
    <name type="scientific">Streptomyces arboris</name>
    <dbReference type="NCBI Taxonomy" id="2600619"/>
    <lineage>
        <taxon>Bacteria</taxon>
        <taxon>Bacillati</taxon>
        <taxon>Actinomycetota</taxon>
        <taxon>Actinomycetes</taxon>
        <taxon>Kitasatosporales</taxon>
        <taxon>Streptomycetaceae</taxon>
        <taxon>Streptomyces</taxon>
    </lineage>
</organism>
<dbReference type="PANTHER" id="PTHR33495">
    <property type="entry name" value="ANTI-SIGMA FACTOR ANTAGONIST TM_1081-RELATED-RELATED"/>
    <property type="match status" value="1"/>
</dbReference>
<dbReference type="AlphaFoldDB" id="A0A5N5EDW3"/>
<evidence type="ECO:0000313" key="2">
    <source>
        <dbReference type="EMBL" id="KAB2588886.1"/>
    </source>
</evidence>
<dbReference type="PROSITE" id="PS50801">
    <property type="entry name" value="STAS"/>
    <property type="match status" value="1"/>
</dbReference>
<dbReference type="InterPro" id="IPR002645">
    <property type="entry name" value="STAS_dom"/>
</dbReference>
<dbReference type="GO" id="GO:0043856">
    <property type="term" value="F:anti-sigma factor antagonist activity"/>
    <property type="evidence" value="ECO:0007669"/>
    <property type="project" value="TreeGrafter"/>
</dbReference>
<comment type="caution">
    <text evidence="2">The sequence shown here is derived from an EMBL/GenBank/DDBJ whole genome shotgun (WGS) entry which is preliminary data.</text>
</comment>
<name>A0A5N5EDW3_9ACTN</name>
<keyword evidence="3" id="KW-1185">Reference proteome</keyword>
<accession>A0A5N5EDW3</accession>
<dbReference type="Proteomes" id="UP000326907">
    <property type="component" value="Unassembled WGS sequence"/>
</dbReference>
<dbReference type="InterPro" id="IPR058548">
    <property type="entry name" value="MlaB-like_STAS"/>
</dbReference>
<evidence type="ECO:0000313" key="3">
    <source>
        <dbReference type="Proteomes" id="UP000326907"/>
    </source>
</evidence>
<protein>
    <submittedName>
        <fullName evidence="2">STAS domain-containing protein</fullName>
    </submittedName>
</protein>
<dbReference type="Pfam" id="PF13466">
    <property type="entry name" value="STAS_2"/>
    <property type="match status" value="1"/>
</dbReference>
<dbReference type="InterPro" id="IPR036513">
    <property type="entry name" value="STAS_dom_sf"/>
</dbReference>
<evidence type="ECO:0000259" key="1">
    <source>
        <dbReference type="PROSITE" id="PS50801"/>
    </source>
</evidence>
<sequence length="156" mass="16833">MTYFSGNQRPDSRAGEAEKEPEVFWNEAALSICTSSTGGTPSLEPATAGVSYRPDVRQYVYRGAWVIVAAGEYDMGSITPLREALHTAARQYPKVVLDASAVAFADSTFLNLLMLTNRIGTLRVVAPSAQVRRLCEITGVDSVLEMLQTIEGAVSS</sequence>
<dbReference type="SUPFAM" id="SSF52091">
    <property type="entry name" value="SpoIIaa-like"/>
    <property type="match status" value="1"/>
</dbReference>
<dbReference type="EMBL" id="VYUA01000039">
    <property type="protein sequence ID" value="KAB2588886.1"/>
    <property type="molecule type" value="Genomic_DNA"/>
</dbReference>
<dbReference type="CDD" id="cd07043">
    <property type="entry name" value="STAS_anti-anti-sigma_factors"/>
    <property type="match status" value="1"/>
</dbReference>
<proteinExistence type="predicted"/>
<dbReference type="Gene3D" id="3.30.750.24">
    <property type="entry name" value="STAS domain"/>
    <property type="match status" value="1"/>
</dbReference>
<dbReference type="PANTHER" id="PTHR33495:SF2">
    <property type="entry name" value="ANTI-SIGMA FACTOR ANTAGONIST TM_1081-RELATED"/>
    <property type="match status" value="1"/>
</dbReference>
<reference evidence="2 3" key="1">
    <citation type="submission" date="2019-09" db="EMBL/GenBank/DDBJ databases">
        <authorList>
            <person name="Liu P."/>
        </authorList>
    </citation>
    <scope>NUCLEOTIDE SEQUENCE [LARGE SCALE GENOMIC DNA]</scope>
    <source>
        <strain evidence="2 3">TRM68085</strain>
    </source>
</reference>
<gene>
    <name evidence="2" type="ORF">F5983_29860</name>
</gene>
<feature type="domain" description="STAS" evidence="1">
    <location>
        <begin position="54"/>
        <end position="156"/>
    </location>
</feature>